<gene>
    <name evidence="1" type="ORF">AOQ84DRAFT_355368</name>
</gene>
<name>A0A8E2EXV7_9PEZI</name>
<dbReference type="EMBL" id="KV750010">
    <property type="protein sequence ID" value="OCL06668.1"/>
    <property type="molecule type" value="Genomic_DNA"/>
</dbReference>
<protein>
    <submittedName>
        <fullName evidence="1">Uncharacterized protein</fullName>
    </submittedName>
</protein>
<proteinExistence type="predicted"/>
<reference evidence="1 2" key="1">
    <citation type="journal article" date="2016" name="Nat. Commun.">
        <title>Ectomycorrhizal ecology is imprinted in the genome of the dominant symbiotic fungus Cenococcum geophilum.</title>
        <authorList>
            <consortium name="DOE Joint Genome Institute"/>
            <person name="Peter M."/>
            <person name="Kohler A."/>
            <person name="Ohm R.A."/>
            <person name="Kuo A."/>
            <person name="Krutzmann J."/>
            <person name="Morin E."/>
            <person name="Arend M."/>
            <person name="Barry K.W."/>
            <person name="Binder M."/>
            <person name="Choi C."/>
            <person name="Clum A."/>
            <person name="Copeland A."/>
            <person name="Grisel N."/>
            <person name="Haridas S."/>
            <person name="Kipfer T."/>
            <person name="LaButti K."/>
            <person name="Lindquist E."/>
            <person name="Lipzen A."/>
            <person name="Maire R."/>
            <person name="Meier B."/>
            <person name="Mihaltcheva S."/>
            <person name="Molinier V."/>
            <person name="Murat C."/>
            <person name="Poggeler S."/>
            <person name="Quandt C.A."/>
            <person name="Sperisen C."/>
            <person name="Tritt A."/>
            <person name="Tisserant E."/>
            <person name="Crous P.W."/>
            <person name="Henrissat B."/>
            <person name="Nehls U."/>
            <person name="Egli S."/>
            <person name="Spatafora J.W."/>
            <person name="Grigoriev I.V."/>
            <person name="Martin F.M."/>
        </authorList>
    </citation>
    <scope>NUCLEOTIDE SEQUENCE [LARGE SCALE GENOMIC DNA]</scope>
    <source>
        <strain evidence="1 2">CBS 207.34</strain>
    </source>
</reference>
<evidence type="ECO:0000313" key="1">
    <source>
        <dbReference type="EMBL" id="OCL06668.1"/>
    </source>
</evidence>
<sequence>MVTEVFGPGKSSLLNSLFNIIKLVAQRSSSGACAFVKAQYRQAHFLQRPHSQVTVKFFNVMPNASI</sequence>
<organism evidence="1 2">
    <name type="scientific">Glonium stellatum</name>
    <dbReference type="NCBI Taxonomy" id="574774"/>
    <lineage>
        <taxon>Eukaryota</taxon>
        <taxon>Fungi</taxon>
        <taxon>Dikarya</taxon>
        <taxon>Ascomycota</taxon>
        <taxon>Pezizomycotina</taxon>
        <taxon>Dothideomycetes</taxon>
        <taxon>Pleosporomycetidae</taxon>
        <taxon>Gloniales</taxon>
        <taxon>Gloniaceae</taxon>
        <taxon>Glonium</taxon>
    </lineage>
</organism>
<dbReference type="Proteomes" id="UP000250140">
    <property type="component" value="Unassembled WGS sequence"/>
</dbReference>
<evidence type="ECO:0000313" key="2">
    <source>
        <dbReference type="Proteomes" id="UP000250140"/>
    </source>
</evidence>
<keyword evidence="2" id="KW-1185">Reference proteome</keyword>
<accession>A0A8E2EXV7</accession>
<feature type="non-terminal residue" evidence="1">
    <location>
        <position position="66"/>
    </location>
</feature>
<dbReference type="AlphaFoldDB" id="A0A8E2EXV7"/>